<feature type="transmembrane region" description="Helical" evidence="6">
    <location>
        <begin position="489"/>
        <end position="513"/>
    </location>
</feature>
<accession>A0ABR8QFK1</accession>
<proteinExistence type="predicted"/>
<evidence type="ECO:0000256" key="1">
    <source>
        <dbReference type="ARBA" id="ARBA00004651"/>
    </source>
</evidence>
<feature type="transmembrane region" description="Helical" evidence="6">
    <location>
        <begin position="407"/>
        <end position="428"/>
    </location>
</feature>
<evidence type="ECO:0000256" key="5">
    <source>
        <dbReference type="ARBA" id="ARBA00023136"/>
    </source>
</evidence>
<feature type="transmembrane region" description="Helical" evidence="6">
    <location>
        <begin position="881"/>
        <end position="903"/>
    </location>
</feature>
<evidence type="ECO:0000256" key="3">
    <source>
        <dbReference type="ARBA" id="ARBA00022692"/>
    </source>
</evidence>
<protein>
    <recommendedName>
        <fullName evidence="7">ABC3 transporter permease C-terminal domain-containing protein</fullName>
    </recommendedName>
</protein>
<dbReference type="Pfam" id="PF02687">
    <property type="entry name" value="FtsX"/>
    <property type="match status" value="1"/>
</dbReference>
<comment type="caution">
    <text evidence="8">The sequence shown here is derived from an EMBL/GenBank/DDBJ whole genome shotgun (WGS) entry which is preliminary data.</text>
</comment>
<evidence type="ECO:0000313" key="8">
    <source>
        <dbReference type="EMBL" id="MBD7919198.1"/>
    </source>
</evidence>
<organism evidence="8 9">
    <name type="scientific">Cellulomonas avistercoris</name>
    <dbReference type="NCBI Taxonomy" id="2762242"/>
    <lineage>
        <taxon>Bacteria</taxon>
        <taxon>Bacillati</taxon>
        <taxon>Actinomycetota</taxon>
        <taxon>Actinomycetes</taxon>
        <taxon>Micrococcales</taxon>
        <taxon>Cellulomonadaceae</taxon>
        <taxon>Cellulomonas</taxon>
    </lineage>
</organism>
<evidence type="ECO:0000259" key="7">
    <source>
        <dbReference type="Pfam" id="PF02687"/>
    </source>
</evidence>
<sequence length="922" mass="93628">MTTTATRVRATTGDALLVTRRRARLDVGLLIGTAILLTATLIAVLAAPRLLGRTAEDALREAITAAGAEAAVVVPAPAPPFPPEDAPTLSGPLGQAALLDLIAGMLPATAIAATPPFTASTDDRSGLDVRLVTLESPASRPDPVRWTVGRAPVAVPVPPAAEPTADGTLPSPPPLAVEVGLSVTVARALGIDPSAAPVTILLARGRGEALPMEAHVTGIYEPVAPNDVMWTHAPDLLEAPADPPRGPVGLYVPPEARADMASLLGATMLSGEAVAVVDVEHLTPADVPELRRSVVALTTTTPVRTGLPRVLDAFDAHLSATLAQASLVVAGAGATAACCLVLAGALLVERRRSHLSGERARGASLLSVALRSAVESVPAAAAAALVAGGVIAWWLPHGPGTPGLAAAITTVAVVAPVLLATRAAAAAWTGRRVPADRRERARLAGLRSARRSVLELTAVAVAVAALVTLRSRGLLPQGSMRTDPLLAAAPFLLALTVALAVVRVAPAVVRLAGRWAARSRGLAAPLATSRAQRGATALLPLVTVTVAVALMVLSGLLVQTVHDGQRIAADQLVGADVRLDGPLDTDEALEALARLETAEGVEALATGGQMNERAFGRGSEPVVTVLVVDTVALAAVREARGLPVDEGLALLGDVNQGRLPVLATPDVLARVDHAGGTLLQLVTERVDVDVMGTTVLTGDNGAPPADVRAARATFTGDDGVVVVDTAAAAQVTGKLPATTRAWVAGPGAAQAVADLGIADLPGVTVTTVDGWWSAWSRAPLPAALRTLLLVTVGVLAGLAVIALVLVVVATSGERGRTLSTLRTLGLDARTARWATLGELAPLVLGGFVGGTAIGMALPFLLGDALRLTWVTAAPGHVPVSLVWWPVLVAAGALVAALAIAVLVEQAVRRRESLGEVLRGGAR</sequence>
<dbReference type="RefSeq" id="WP_191783855.1">
    <property type="nucleotide sequence ID" value="NZ_JACSQV010000011.1"/>
</dbReference>
<feature type="transmembrane region" description="Helical" evidence="6">
    <location>
        <begin position="787"/>
        <end position="809"/>
    </location>
</feature>
<comment type="subcellular location">
    <subcellularLocation>
        <location evidence="1">Cell membrane</location>
        <topology evidence="1">Multi-pass membrane protein</topology>
    </subcellularLocation>
</comment>
<keyword evidence="9" id="KW-1185">Reference proteome</keyword>
<keyword evidence="4 6" id="KW-1133">Transmembrane helix</keyword>
<feature type="transmembrane region" description="Helical" evidence="6">
    <location>
        <begin position="27"/>
        <end position="47"/>
    </location>
</feature>
<keyword evidence="5 6" id="KW-0472">Membrane</keyword>
<feature type="transmembrane region" description="Helical" evidence="6">
    <location>
        <begin position="327"/>
        <end position="348"/>
    </location>
</feature>
<feature type="transmembrane region" description="Helical" evidence="6">
    <location>
        <begin position="449"/>
        <end position="469"/>
    </location>
</feature>
<name>A0ABR8QFK1_9CELL</name>
<evidence type="ECO:0000256" key="6">
    <source>
        <dbReference type="SAM" id="Phobius"/>
    </source>
</evidence>
<feature type="transmembrane region" description="Helical" evidence="6">
    <location>
        <begin position="368"/>
        <end position="395"/>
    </location>
</feature>
<keyword evidence="2" id="KW-1003">Cell membrane</keyword>
<feature type="transmembrane region" description="Helical" evidence="6">
    <location>
        <begin position="839"/>
        <end position="861"/>
    </location>
</feature>
<evidence type="ECO:0000256" key="2">
    <source>
        <dbReference type="ARBA" id="ARBA00022475"/>
    </source>
</evidence>
<keyword evidence="3 6" id="KW-0812">Transmembrane</keyword>
<dbReference type="InterPro" id="IPR003838">
    <property type="entry name" value="ABC3_permease_C"/>
</dbReference>
<feature type="domain" description="ABC3 transporter permease C-terminal" evidence="7">
    <location>
        <begin position="792"/>
        <end position="901"/>
    </location>
</feature>
<reference evidence="8 9" key="1">
    <citation type="submission" date="2020-08" db="EMBL/GenBank/DDBJ databases">
        <title>A Genomic Blueprint of the Chicken Gut Microbiome.</title>
        <authorList>
            <person name="Gilroy R."/>
            <person name="Ravi A."/>
            <person name="Getino M."/>
            <person name="Pursley I."/>
            <person name="Horton D.L."/>
            <person name="Alikhan N.-F."/>
            <person name="Baker D."/>
            <person name="Gharbi K."/>
            <person name="Hall N."/>
            <person name="Watson M."/>
            <person name="Adriaenssens E.M."/>
            <person name="Foster-Nyarko E."/>
            <person name="Jarju S."/>
            <person name="Secka A."/>
            <person name="Antonio M."/>
            <person name="Oren A."/>
            <person name="Chaudhuri R."/>
            <person name="La Ragione R.M."/>
            <person name="Hildebrand F."/>
            <person name="Pallen M.J."/>
        </authorList>
    </citation>
    <scope>NUCLEOTIDE SEQUENCE [LARGE SCALE GENOMIC DNA]</scope>
    <source>
        <strain evidence="8 9">Sa3CUA2</strain>
    </source>
</reference>
<evidence type="ECO:0000256" key="4">
    <source>
        <dbReference type="ARBA" id="ARBA00022989"/>
    </source>
</evidence>
<dbReference type="Proteomes" id="UP000604241">
    <property type="component" value="Unassembled WGS sequence"/>
</dbReference>
<evidence type="ECO:0000313" key="9">
    <source>
        <dbReference type="Proteomes" id="UP000604241"/>
    </source>
</evidence>
<gene>
    <name evidence="8" type="ORF">H9657_13050</name>
</gene>
<dbReference type="EMBL" id="JACSQV010000011">
    <property type="protein sequence ID" value="MBD7919198.1"/>
    <property type="molecule type" value="Genomic_DNA"/>
</dbReference>
<feature type="transmembrane region" description="Helical" evidence="6">
    <location>
        <begin position="534"/>
        <end position="558"/>
    </location>
</feature>